<dbReference type="PROSITE" id="PS50943">
    <property type="entry name" value="HTH_CROC1"/>
    <property type="match status" value="1"/>
</dbReference>
<evidence type="ECO:0000259" key="2">
    <source>
        <dbReference type="PROSITE" id="PS50943"/>
    </source>
</evidence>
<dbReference type="CDD" id="cd00093">
    <property type="entry name" value="HTH_XRE"/>
    <property type="match status" value="1"/>
</dbReference>
<accession>A0A212L217</accession>
<protein>
    <submittedName>
        <fullName evidence="3">Helix-turn-helix domain protein</fullName>
    </submittedName>
</protein>
<reference evidence="3" key="1">
    <citation type="submission" date="2016-08" db="EMBL/GenBank/DDBJ databases">
        <authorList>
            <person name="Seilhamer J.J."/>
        </authorList>
    </citation>
    <scope>NUCLEOTIDE SEQUENCE</scope>
    <source>
        <strain evidence="3">86</strain>
    </source>
</reference>
<proteinExistence type="predicted"/>
<dbReference type="PANTHER" id="PTHR46558">
    <property type="entry name" value="TRACRIPTIONAL REGULATORY PROTEIN-RELATED-RELATED"/>
    <property type="match status" value="1"/>
</dbReference>
<dbReference type="InterPro" id="IPR001387">
    <property type="entry name" value="Cro/C1-type_HTH"/>
</dbReference>
<name>A0A212L217_9HYPH</name>
<dbReference type="Gene3D" id="1.10.260.40">
    <property type="entry name" value="lambda repressor-like DNA-binding domains"/>
    <property type="match status" value="1"/>
</dbReference>
<organism evidence="3">
    <name type="scientific">uncultured Pleomorphomonas sp</name>
    <dbReference type="NCBI Taxonomy" id="442121"/>
    <lineage>
        <taxon>Bacteria</taxon>
        <taxon>Pseudomonadati</taxon>
        <taxon>Pseudomonadota</taxon>
        <taxon>Alphaproteobacteria</taxon>
        <taxon>Hyphomicrobiales</taxon>
        <taxon>Pleomorphomonadaceae</taxon>
        <taxon>Pleomorphomonas</taxon>
        <taxon>environmental samples</taxon>
    </lineage>
</organism>
<dbReference type="InterPro" id="IPR010982">
    <property type="entry name" value="Lambda_DNA-bd_dom_sf"/>
</dbReference>
<evidence type="ECO:0000256" key="1">
    <source>
        <dbReference type="ARBA" id="ARBA00023125"/>
    </source>
</evidence>
<gene>
    <name evidence="3" type="ORF">KL86PLE_100267</name>
</gene>
<dbReference type="EMBL" id="FMJD01000002">
    <property type="protein sequence ID" value="SCM71568.1"/>
    <property type="molecule type" value="Genomic_DNA"/>
</dbReference>
<dbReference type="SUPFAM" id="SSF47413">
    <property type="entry name" value="lambda repressor-like DNA-binding domains"/>
    <property type="match status" value="1"/>
</dbReference>
<dbReference type="GO" id="GO:0003677">
    <property type="term" value="F:DNA binding"/>
    <property type="evidence" value="ECO:0007669"/>
    <property type="project" value="UniProtKB-KW"/>
</dbReference>
<dbReference type="Pfam" id="PF01381">
    <property type="entry name" value="HTH_3"/>
    <property type="match status" value="1"/>
</dbReference>
<dbReference type="SMART" id="SM00530">
    <property type="entry name" value="HTH_XRE"/>
    <property type="match status" value="1"/>
</dbReference>
<evidence type="ECO:0000313" key="3">
    <source>
        <dbReference type="EMBL" id="SCM71568.1"/>
    </source>
</evidence>
<dbReference type="AlphaFoldDB" id="A0A212L217"/>
<keyword evidence="1" id="KW-0238">DNA-binding</keyword>
<feature type="domain" description="HTH cro/C1-type" evidence="2">
    <location>
        <begin position="21"/>
        <end position="75"/>
    </location>
</feature>
<sequence length="123" mass="13596">MTTTTRAKKVRPEDVEIGARIRRYRTLRGITQEQLAETIGVTLQQVQKYEKGTNRVSGSRMIDIARSLRATVAELLPAEVGEVDSLPAFSPSGLLAAKIVDTVPERKRHHLINMLKAFADAIG</sequence>
<dbReference type="RefSeq" id="WP_288199068.1">
    <property type="nucleotide sequence ID" value="NZ_LT608334.1"/>
</dbReference>
<dbReference type="PANTHER" id="PTHR46558:SF4">
    <property type="entry name" value="DNA-BIDING PHAGE PROTEIN"/>
    <property type="match status" value="1"/>
</dbReference>